<reference evidence="9 10" key="1">
    <citation type="journal article" date="2016" name="Nat. Commun.">
        <title>Thousands of microbial genomes shed light on interconnected biogeochemical processes in an aquifer system.</title>
        <authorList>
            <person name="Anantharaman K."/>
            <person name="Brown C.T."/>
            <person name="Hug L.A."/>
            <person name="Sharon I."/>
            <person name="Castelle C.J."/>
            <person name="Probst A.J."/>
            <person name="Thomas B.C."/>
            <person name="Singh A."/>
            <person name="Wilkins M.J."/>
            <person name="Karaoz U."/>
            <person name="Brodie E.L."/>
            <person name="Williams K.H."/>
            <person name="Hubbard S.S."/>
            <person name="Banfield J.F."/>
        </authorList>
    </citation>
    <scope>NUCLEOTIDE SEQUENCE [LARGE SCALE GENOMIC DNA]</scope>
</reference>
<dbReference type="Pfam" id="PF01032">
    <property type="entry name" value="FecCD"/>
    <property type="match status" value="1"/>
</dbReference>
<evidence type="ECO:0000256" key="2">
    <source>
        <dbReference type="ARBA" id="ARBA00007935"/>
    </source>
</evidence>
<feature type="transmembrane region" description="Helical" evidence="8">
    <location>
        <begin position="303"/>
        <end position="322"/>
    </location>
</feature>
<feature type="transmembrane region" description="Helical" evidence="8">
    <location>
        <begin position="52"/>
        <end position="72"/>
    </location>
</feature>
<accession>A0A1F5YTF0</accession>
<feature type="transmembrane region" description="Helical" evidence="8">
    <location>
        <begin position="115"/>
        <end position="132"/>
    </location>
</feature>
<dbReference type="Gene3D" id="1.10.3470.10">
    <property type="entry name" value="ABC transporter involved in vitamin B12 uptake, BtuC"/>
    <property type="match status" value="1"/>
</dbReference>
<dbReference type="SUPFAM" id="SSF81345">
    <property type="entry name" value="ABC transporter involved in vitamin B12 uptake, BtuC"/>
    <property type="match status" value="1"/>
</dbReference>
<feature type="transmembrane region" description="Helical" evidence="8">
    <location>
        <begin position="84"/>
        <end position="109"/>
    </location>
</feature>
<dbReference type="GO" id="GO:0022857">
    <property type="term" value="F:transmembrane transporter activity"/>
    <property type="evidence" value="ECO:0007669"/>
    <property type="project" value="InterPro"/>
</dbReference>
<feature type="transmembrane region" description="Helical" evidence="8">
    <location>
        <begin position="234"/>
        <end position="260"/>
    </location>
</feature>
<evidence type="ECO:0000256" key="6">
    <source>
        <dbReference type="ARBA" id="ARBA00022989"/>
    </source>
</evidence>
<dbReference type="Proteomes" id="UP000179129">
    <property type="component" value="Unassembled WGS sequence"/>
</dbReference>
<feature type="transmembrane region" description="Helical" evidence="8">
    <location>
        <begin position="144"/>
        <end position="165"/>
    </location>
</feature>
<name>A0A1F5YTF0_9BACT</name>
<dbReference type="GO" id="GO:0033214">
    <property type="term" value="P:siderophore-iron import into cell"/>
    <property type="evidence" value="ECO:0007669"/>
    <property type="project" value="TreeGrafter"/>
</dbReference>
<dbReference type="PANTHER" id="PTHR30472">
    <property type="entry name" value="FERRIC ENTEROBACTIN TRANSPORT SYSTEM PERMEASE PROTEIN"/>
    <property type="match status" value="1"/>
</dbReference>
<dbReference type="EMBL" id="MFIX01000147">
    <property type="protein sequence ID" value="OGG03376.1"/>
    <property type="molecule type" value="Genomic_DNA"/>
</dbReference>
<dbReference type="AlphaFoldDB" id="A0A1F5YTF0"/>
<dbReference type="InterPro" id="IPR000522">
    <property type="entry name" value="ABC_transptr_permease_BtuC"/>
</dbReference>
<dbReference type="FunFam" id="1.10.3470.10:FF:000001">
    <property type="entry name" value="Vitamin B12 ABC transporter permease BtuC"/>
    <property type="match status" value="1"/>
</dbReference>
<evidence type="ECO:0000256" key="1">
    <source>
        <dbReference type="ARBA" id="ARBA00004651"/>
    </source>
</evidence>
<dbReference type="CDD" id="cd06550">
    <property type="entry name" value="TM_ABC_iron-siderophores_like"/>
    <property type="match status" value="1"/>
</dbReference>
<comment type="subcellular location">
    <subcellularLocation>
        <location evidence="1">Cell membrane</location>
        <topology evidence="1">Multi-pass membrane protein</topology>
    </subcellularLocation>
</comment>
<proteinExistence type="inferred from homology"/>
<gene>
    <name evidence="9" type="ORF">A3F83_09400</name>
</gene>
<comment type="similarity">
    <text evidence="2">Belongs to the binding-protein-dependent transport system permease family. FecCD subfamily.</text>
</comment>
<keyword evidence="4" id="KW-1003">Cell membrane</keyword>
<dbReference type="PANTHER" id="PTHR30472:SF25">
    <property type="entry name" value="ABC TRANSPORTER PERMEASE PROTEIN MJ0876-RELATED"/>
    <property type="match status" value="1"/>
</dbReference>
<dbReference type="STRING" id="1817867.A3F83_09400"/>
<keyword evidence="5 8" id="KW-0812">Transmembrane</keyword>
<dbReference type="InterPro" id="IPR037294">
    <property type="entry name" value="ABC_BtuC-like"/>
</dbReference>
<protein>
    <submittedName>
        <fullName evidence="9">Iron ABC transporter</fullName>
    </submittedName>
</protein>
<feature type="transmembrane region" description="Helical" evidence="8">
    <location>
        <begin position="193"/>
        <end position="214"/>
    </location>
</feature>
<evidence type="ECO:0000256" key="5">
    <source>
        <dbReference type="ARBA" id="ARBA00022692"/>
    </source>
</evidence>
<dbReference type="GO" id="GO:0005886">
    <property type="term" value="C:plasma membrane"/>
    <property type="evidence" value="ECO:0007669"/>
    <property type="project" value="UniProtKB-SubCell"/>
</dbReference>
<keyword evidence="6 8" id="KW-1133">Transmembrane helix</keyword>
<sequence length="331" mass="35080">MIKSWTLPALVAFSILTVAAAPLVGPHWIPPEAILKPVKGVFESDLFWKIRLPRVCTSFLAGSALAVAGLAFQAIFRNALATPFTLGVSSGASLGATLYVGLGFTFSILGFPGDVLASFAGALLSVGLVYYLSRLKKGFSTSSMLLAGVAVSFFFSSLILLVQYMSDFTKSFQILRRLIGGIQVVGFEEALNLLPFVVAGVAVVAGLSHELNLLTVGEDIATSRGVNVNRTKKVLFLFTSLMVGGVVAFCGPIGFVGMMVPHIVRLFLGADHRYLTPGTLAFGGGFLTLCDTLSRTVLSPVELPVGVITAILGGPFFIWLLLSNSSDRSFF</sequence>
<keyword evidence="3" id="KW-0813">Transport</keyword>
<comment type="caution">
    <text evidence="9">The sequence shown here is derived from an EMBL/GenBank/DDBJ whole genome shotgun (WGS) entry which is preliminary data.</text>
</comment>
<evidence type="ECO:0000256" key="3">
    <source>
        <dbReference type="ARBA" id="ARBA00022448"/>
    </source>
</evidence>
<organism evidence="9 10">
    <name type="scientific">Candidatus Glassbacteria bacterium RIFCSPLOWO2_12_FULL_58_11</name>
    <dbReference type="NCBI Taxonomy" id="1817867"/>
    <lineage>
        <taxon>Bacteria</taxon>
        <taxon>Candidatus Glassiibacteriota</taxon>
    </lineage>
</organism>
<evidence type="ECO:0000256" key="8">
    <source>
        <dbReference type="SAM" id="Phobius"/>
    </source>
</evidence>
<evidence type="ECO:0000256" key="4">
    <source>
        <dbReference type="ARBA" id="ARBA00022475"/>
    </source>
</evidence>
<keyword evidence="7 8" id="KW-0472">Membrane</keyword>
<evidence type="ECO:0000313" key="9">
    <source>
        <dbReference type="EMBL" id="OGG03376.1"/>
    </source>
</evidence>
<evidence type="ECO:0000313" key="10">
    <source>
        <dbReference type="Proteomes" id="UP000179129"/>
    </source>
</evidence>
<evidence type="ECO:0000256" key="7">
    <source>
        <dbReference type="ARBA" id="ARBA00023136"/>
    </source>
</evidence>